<evidence type="ECO:0000259" key="3">
    <source>
        <dbReference type="Pfam" id="PF10145"/>
    </source>
</evidence>
<dbReference type="AlphaFoldDB" id="A0A7U4K076"/>
<dbReference type="Pfam" id="PF10145">
    <property type="entry name" value="PhageMin_Tail"/>
    <property type="match status" value="1"/>
</dbReference>
<keyword evidence="1" id="KW-0175">Coiled coil</keyword>
<dbReference type="Proteomes" id="UP000230961">
    <property type="component" value="Chromosome"/>
</dbReference>
<evidence type="ECO:0000313" key="5">
    <source>
        <dbReference type="Proteomes" id="UP000230961"/>
    </source>
</evidence>
<protein>
    <submittedName>
        <fullName evidence="4">Phage tail tape measure protein</fullName>
    </submittedName>
</protein>
<feature type="domain" description="Phage tail tape measure protein" evidence="3">
    <location>
        <begin position="210"/>
        <end position="406"/>
    </location>
</feature>
<feature type="compositionally biased region" description="Basic and acidic residues" evidence="2">
    <location>
        <begin position="37"/>
        <end position="53"/>
    </location>
</feature>
<feature type="coiled-coil region" evidence="1">
    <location>
        <begin position="79"/>
        <end position="138"/>
    </location>
</feature>
<organism evidence="4 5">
    <name type="scientific">Yersinia enterocolitica LC20</name>
    <dbReference type="NCBI Taxonomy" id="1443113"/>
    <lineage>
        <taxon>Bacteria</taxon>
        <taxon>Pseudomonadati</taxon>
        <taxon>Pseudomonadota</taxon>
        <taxon>Gammaproteobacteria</taxon>
        <taxon>Enterobacterales</taxon>
        <taxon>Yersiniaceae</taxon>
        <taxon>Yersinia</taxon>
    </lineage>
</organism>
<accession>A0A7U4K076</accession>
<feature type="region of interest" description="Disordered" evidence="2">
    <location>
        <begin position="27"/>
        <end position="53"/>
    </location>
</feature>
<reference evidence="4 5" key="1">
    <citation type="submission" date="2017-11" db="EMBL/GenBank/DDBJ databases">
        <title>The complete genome sequence and comparative genome analysis of Yersinia enterocolitica strain LC20.</title>
        <authorList>
            <person name="Shi G."/>
            <person name="Su M."/>
            <person name="Liang J."/>
            <person name="Gu W."/>
            <person name="Xiao Y."/>
            <person name="Zhang Z."/>
            <person name="Qiu H."/>
            <person name="Duan R."/>
            <person name="Zhang Z."/>
            <person name="Li Y."/>
            <person name="Zhang X."/>
            <person name="Ling Y."/>
            <person name="Song L."/>
            <person name="Chen M."/>
            <person name="Zhao Y."/>
            <person name="Wu J."/>
            <person name="Jing H."/>
            <person name="Xiao J."/>
            <person name="Wang X."/>
        </authorList>
    </citation>
    <scope>NUCLEOTIDE SEQUENCE [LARGE SCALE GENOMIC DNA]</scope>
    <source>
        <strain evidence="4 5">LC20</strain>
    </source>
</reference>
<dbReference type="KEGG" id="yel:LC20_01175"/>
<dbReference type="EMBL" id="CP007448">
    <property type="protein sequence ID" value="AHM72429.1"/>
    <property type="molecule type" value="Genomic_DNA"/>
</dbReference>
<name>A0A7U4K076_YEREN</name>
<sequence length="724" mass="75321">MSRGLNLALTLFARDNASKVLKKTLQDTVKQTTDAAKASEKLGDTDSKSAEKGIKASRSLQAELKRQATARSTLGVRSEQDIQREIQQTQAAYNRLTRSGVMSANEQARAFSAMTDKVSRLKNELNGANHSMTGLQRARVLGSGAAAVVGGVAAASAALAQPVRNQMGYDRRMAMMTNTAYAEEGISGRQAGKQHLTGLVRNAVSIGGGTKESAADTLDAMLASGAVSMDSAETLLPILQKYATSTGADPRDLANIAIRLKQTFGIKDQDIEKALNMAIVGGQEGSFELADMAKWLPQQLASASNLGMSGLDDFATLIGVNQGAAITAGTSDQAGNNVANLLAKISSRDAANSAARIKYNGKGIDLPGSIAAAKGKGINQIDAFMGIVDKVVGNDPAYQKLEAKLKTAKGEERKQVIESMAKVLEGSAIGSIIADREALMGLLGYRGNKEYVQGVIKKSNEQRELKPGQYAGDINYAVISDTNDFKTEQLLNQKDFGEMDAIKPLSDVLGTLSKNLTEYSREYPGLTTAVVGATDGIKAMGAAAAAFAGLRFLMGGMGGGAGPSGGGGISGPGTLGKIAGSGMAVSALYITAGSVAISSVRDSLREDFAKKDMAGKVDAISTGTSGYSFVDLAWTVVKDRFSKKGSSISVPSNITTGDANPFTTSANNLAGFGVPSYLSSGQQGQKNQPIQVTTKLEVDGRVLAEVVNDVNGTQAVRGPTGSPQ</sequence>
<gene>
    <name evidence="4" type="ORF">LC20_01175</name>
</gene>
<evidence type="ECO:0000313" key="4">
    <source>
        <dbReference type="EMBL" id="AHM72429.1"/>
    </source>
</evidence>
<proteinExistence type="predicted"/>
<dbReference type="InterPro" id="IPR010090">
    <property type="entry name" value="Phage_tape_meas"/>
</dbReference>
<evidence type="ECO:0000256" key="2">
    <source>
        <dbReference type="SAM" id="MobiDB-lite"/>
    </source>
</evidence>
<evidence type="ECO:0000256" key="1">
    <source>
        <dbReference type="SAM" id="Coils"/>
    </source>
</evidence>